<dbReference type="OrthoDB" id="9800445at2"/>
<proteinExistence type="predicted"/>
<dbReference type="InterPro" id="IPR019752">
    <property type="entry name" value="Pyrv/ketoisovalerate_OxRed_cat"/>
</dbReference>
<keyword evidence="3" id="KW-0670">Pyruvate</keyword>
<dbReference type="RefSeq" id="WP_073615659.1">
    <property type="nucleotide sequence ID" value="NZ_FRFE01000029.1"/>
</dbReference>
<dbReference type="Proteomes" id="UP000184603">
    <property type="component" value="Unassembled WGS sequence"/>
</dbReference>
<evidence type="ECO:0000259" key="2">
    <source>
        <dbReference type="Pfam" id="PF01558"/>
    </source>
</evidence>
<dbReference type="NCBIfam" id="NF005325">
    <property type="entry name" value="PRK06853.1-5"/>
    <property type="match status" value="1"/>
</dbReference>
<keyword evidence="4" id="KW-1185">Reference proteome</keyword>
<accession>A0A1M7YGS3</accession>
<dbReference type="SUPFAM" id="SSF53323">
    <property type="entry name" value="Pyruvate-ferredoxin oxidoreductase, PFOR, domain III"/>
    <property type="match status" value="1"/>
</dbReference>
<feature type="domain" description="Pyruvate/ketoisovalerate oxidoreductase catalytic" evidence="2">
    <location>
        <begin position="13"/>
        <end position="189"/>
    </location>
</feature>
<dbReference type="NCBIfam" id="NF005322">
    <property type="entry name" value="PRK06853.1-2"/>
    <property type="match status" value="1"/>
</dbReference>
<protein>
    <submittedName>
        <fullName evidence="3">Indolepyruvate ferredoxin oxidoreductase beta subunit</fullName>
    </submittedName>
</protein>
<evidence type="ECO:0000313" key="4">
    <source>
        <dbReference type="Proteomes" id="UP000184603"/>
    </source>
</evidence>
<dbReference type="InterPro" id="IPR002869">
    <property type="entry name" value="Pyrv_flavodox_OxRed_cen"/>
</dbReference>
<keyword evidence="1" id="KW-0560">Oxidoreductase</keyword>
<dbReference type="InterPro" id="IPR052198">
    <property type="entry name" value="IorB_Oxidoreductase"/>
</dbReference>
<sequence length="193" mass="20650">METTGNILFSGVGGQGILLASEITALGLLGAGFDVKKSEVHGMAQRGGSVTAQLRYGKKVYSPLIEPGCADIQVAFEMMEAVRYLPYLHKGSKVVVNTQRILPPAVATGKAVYPEGLVEQLTERGIEVVPVDAFDIALSVGEVRTANVVLVGAMAAFMPVDGAIFEEAIRTRVPERFLEVNLKAYRAGRDQSK</sequence>
<dbReference type="PANTHER" id="PTHR43854:SF1">
    <property type="entry name" value="INDOLEPYRUVATE OXIDOREDUCTASE SUBUNIT IORB"/>
    <property type="match status" value="1"/>
</dbReference>
<evidence type="ECO:0000313" key="3">
    <source>
        <dbReference type="EMBL" id="SHO51835.1"/>
    </source>
</evidence>
<dbReference type="STRING" id="1121416.SAMN02745220_04242"/>
<dbReference type="GO" id="GO:0016903">
    <property type="term" value="F:oxidoreductase activity, acting on the aldehyde or oxo group of donors"/>
    <property type="evidence" value="ECO:0007669"/>
    <property type="project" value="InterPro"/>
</dbReference>
<reference evidence="3 4" key="1">
    <citation type="submission" date="2016-12" db="EMBL/GenBank/DDBJ databases">
        <authorList>
            <person name="Song W.-J."/>
            <person name="Kurnit D.M."/>
        </authorList>
    </citation>
    <scope>NUCLEOTIDE SEQUENCE [LARGE SCALE GENOMIC DNA]</scope>
    <source>
        <strain evidence="3 4">DSM 18488</strain>
    </source>
</reference>
<dbReference type="Pfam" id="PF01558">
    <property type="entry name" value="POR"/>
    <property type="match status" value="1"/>
</dbReference>
<dbReference type="Gene3D" id="3.40.920.10">
    <property type="entry name" value="Pyruvate-ferredoxin oxidoreductase, PFOR, domain III"/>
    <property type="match status" value="1"/>
</dbReference>
<dbReference type="AlphaFoldDB" id="A0A1M7YGS3"/>
<evidence type="ECO:0000256" key="1">
    <source>
        <dbReference type="ARBA" id="ARBA00023002"/>
    </source>
</evidence>
<name>A0A1M7YGS3_9BACT</name>
<dbReference type="PANTHER" id="PTHR43854">
    <property type="entry name" value="INDOLEPYRUVATE OXIDOREDUCTASE SUBUNIT IORB"/>
    <property type="match status" value="1"/>
</dbReference>
<gene>
    <name evidence="3" type="ORF">SAMN02745220_04242</name>
</gene>
<organism evidence="3 4">
    <name type="scientific">Desulfopila aestuarii DSM 18488</name>
    <dbReference type="NCBI Taxonomy" id="1121416"/>
    <lineage>
        <taxon>Bacteria</taxon>
        <taxon>Pseudomonadati</taxon>
        <taxon>Thermodesulfobacteriota</taxon>
        <taxon>Desulfobulbia</taxon>
        <taxon>Desulfobulbales</taxon>
        <taxon>Desulfocapsaceae</taxon>
        <taxon>Desulfopila</taxon>
    </lineage>
</organism>
<dbReference type="EMBL" id="FRFE01000029">
    <property type="protein sequence ID" value="SHO51835.1"/>
    <property type="molecule type" value="Genomic_DNA"/>
</dbReference>